<dbReference type="Gene3D" id="3.30.420.10">
    <property type="entry name" value="Ribonuclease H-like superfamily/Ribonuclease H"/>
    <property type="match status" value="1"/>
</dbReference>
<evidence type="ECO:0000259" key="1">
    <source>
        <dbReference type="PROSITE" id="PS50994"/>
    </source>
</evidence>
<reference evidence="3" key="1">
    <citation type="submission" date="2025-08" db="UniProtKB">
        <authorList>
            <consortium name="RefSeq"/>
        </authorList>
    </citation>
    <scope>IDENTIFICATION</scope>
    <source>
        <strain evidence="3">USDA-PBARC FA_bdor</strain>
        <tissue evidence="3">Whole organism</tissue>
    </source>
</reference>
<dbReference type="InterPro" id="IPR012337">
    <property type="entry name" value="RNaseH-like_sf"/>
</dbReference>
<sequence>MSAVIYIRSKKINEPASTIIVSAKTRVAPIKEVTIPRLELTAALLLTRLANSTLKMLELDNVETHLWSDSSVALAWITSHPSCWKEFVHNRGAEIQETLPEATWRHVSGKDNPADCASRGISTNQLINHPLWWSGPDWLSQEPDQWPQSTINIPSEVSLEEKQTPAHPVAAEVNVNALAEVLERYSTLSKVLQVIATVNRAITRFRRQPTPQTPVITPEELNEARLFWVKLIQNQFFAPAIKILKREHQLPKGNPLSKLTPILDELGIMRIEGRLKNAQLDHDEIHPIILPRHSHLNTLVINEAHRRTLHGGTQLTLAVTRQQYWIIGGRGTVRSHILHCVICTRYRAQRAQQLMGQLPAARVSPSKAFLHTGVDYAGPMPILKWRPTNAQPASVHIAVFVCLSTSAVHLELVTRQTTDAFIAAFKRFTGRRGIPQVMYSDNGSNFEGASKVLHQLYNRESPENQQLQAALATNGTRWSFIPPRAPHFGGKWEAAVKSTKHHLRRTLGTTTLTYEELNTILIQIEACLNSRPFSPMSDDPDDLQALTPGHFLISEALQLIPEPSYLDDNPSKMHRWNLITQKIQQFWSRWSKECLQRYLATYKWNQRQENIKVGDMVLVVNENFPPARWPLARVTAVHPGADGLTRVATVKTAYSEVSRHADGTPNPERYETRISTWDRPITKLCLLTTDPPGNHPPEINAEENHQ</sequence>
<dbReference type="Pfam" id="PF05380">
    <property type="entry name" value="Peptidase_A17"/>
    <property type="match status" value="1"/>
</dbReference>
<organism evidence="2 3">
    <name type="scientific">Fopius arisanus</name>
    <dbReference type="NCBI Taxonomy" id="64838"/>
    <lineage>
        <taxon>Eukaryota</taxon>
        <taxon>Metazoa</taxon>
        <taxon>Ecdysozoa</taxon>
        <taxon>Arthropoda</taxon>
        <taxon>Hexapoda</taxon>
        <taxon>Insecta</taxon>
        <taxon>Pterygota</taxon>
        <taxon>Neoptera</taxon>
        <taxon>Endopterygota</taxon>
        <taxon>Hymenoptera</taxon>
        <taxon>Apocrita</taxon>
        <taxon>Ichneumonoidea</taxon>
        <taxon>Braconidae</taxon>
        <taxon>Opiinae</taxon>
        <taxon>Fopius</taxon>
    </lineage>
</organism>
<dbReference type="GO" id="GO:0003676">
    <property type="term" value="F:nucleic acid binding"/>
    <property type="evidence" value="ECO:0007669"/>
    <property type="project" value="InterPro"/>
</dbReference>
<evidence type="ECO:0000313" key="2">
    <source>
        <dbReference type="Proteomes" id="UP000694866"/>
    </source>
</evidence>
<name>A0A9R1TM89_9HYME</name>
<accession>A0A9R1TM89</accession>
<dbReference type="InterPro" id="IPR041588">
    <property type="entry name" value="Integrase_H2C2"/>
</dbReference>
<evidence type="ECO:0000313" key="3">
    <source>
        <dbReference type="RefSeq" id="XP_011312152.1"/>
    </source>
</evidence>
<dbReference type="InterPro" id="IPR040676">
    <property type="entry name" value="DUF5641"/>
</dbReference>
<gene>
    <name evidence="3" type="primary">LOC105271996</name>
</gene>
<dbReference type="PANTHER" id="PTHR47331:SF1">
    <property type="entry name" value="GAG-LIKE PROTEIN"/>
    <property type="match status" value="1"/>
</dbReference>
<dbReference type="Proteomes" id="UP000694866">
    <property type="component" value="Unplaced"/>
</dbReference>
<dbReference type="AlphaFoldDB" id="A0A9R1TM89"/>
<dbReference type="InterPro" id="IPR036397">
    <property type="entry name" value="RNaseH_sf"/>
</dbReference>
<protein>
    <recommendedName>
        <fullName evidence="1">Integrase catalytic domain-containing protein</fullName>
    </recommendedName>
</protein>
<dbReference type="RefSeq" id="XP_011312152.1">
    <property type="nucleotide sequence ID" value="XM_011313850.1"/>
</dbReference>
<dbReference type="OrthoDB" id="7550652at2759"/>
<dbReference type="InterPro" id="IPR008042">
    <property type="entry name" value="Retrotrans_Pao"/>
</dbReference>
<dbReference type="Pfam" id="PF18701">
    <property type="entry name" value="DUF5641"/>
    <property type="match status" value="1"/>
</dbReference>
<feature type="domain" description="Integrase catalytic" evidence="1">
    <location>
        <begin position="377"/>
        <end position="556"/>
    </location>
</feature>
<dbReference type="PROSITE" id="PS50994">
    <property type="entry name" value="INTEGRASE"/>
    <property type="match status" value="1"/>
</dbReference>
<dbReference type="Pfam" id="PF17921">
    <property type="entry name" value="Integrase_H2C2"/>
    <property type="match status" value="1"/>
</dbReference>
<dbReference type="InterPro" id="IPR001584">
    <property type="entry name" value="Integrase_cat-core"/>
</dbReference>
<dbReference type="GeneID" id="105271996"/>
<dbReference type="SUPFAM" id="SSF53098">
    <property type="entry name" value="Ribonuclease H-like"/>
    <property type="match status" value="1"/>
</dbReference>
<proteinExistence type="predicted"/>
<keyword evidence="2" id="KW-1185">Reference proteome</keyword>
<dbReference type="PANTHER" id="PTHR47331">
    <property type="entry name" value="PHD-TYPE DOMAIN-CONTAINING PROTEIN"/>
    <property type="match status" value="1"/>
</dbReference>
<dbReference type="GO" id="GO:0015074">
    <property type="term" value="P:DNA integration"/>
    <property type="evidence" value="ECO:0007669"/>
    <property type="project" value="InterPro"/>
</dbReference>
<dbReference type="KEGG" id="fas:105271996"/>